<evidence type="ECO:0000256" key="2">
    <source>
        <dbReference type="ARBA" id="ARBA00006044"/>
    </source>
</evidence>
<evidence type="ECO:0000313" key="10">
    <source>
        <dbReference type="EMBL" id="KAF7324291.1"/>
    </source>
</evidence>
<keyword evidence="9" id="KW-0624">Polysaccharide degradation</keyword>
<dbReference type="GO" id="GO:0008810">
    <property type="term" value="F:cellulase activity"/>
    <property type="evidence" value="ECO:0007669"/>
    <property type="project" value="UniProtKB-EC"/>
</dbReference>
<name>A0A8H6TVY0_9AGAR</name>
<gene>
    <name evidence="10" type="ORF">MSAN_02527800</name>
</gene>
<keyword evidence="7" id="KW-0119">Carbohydrate metabolism</keyword>
<dbReference type="SUPFAM" id="SSF49899">
    <property type="entry name" value="Concanavalin A-like lectins/glucanases"/>
    <property type="match status" value="1"/>
</dbReference>
<keyword evidence="8" id="KW-0326">Glycosidase</keyword>
<keyword evidence="11" id="KW-1185">Reference proteome</keyword>
<comment type="similarity">
    <text evidence="2">Belongs to the glycosyl hydrolase 7 (cellulase C) family.</text>
</comment>
<evidence type="ECO:0000256" key="8">
    <source>
        <dbReference type="ARBA" id="ARBA00023295"/>
    </source>
</evidence>
<evidence type="ECO:0000256" key="4">
    <source>
        <dbReference type="ARBA" id="ARBA00022801"/>
    </source>
</evidence>
<dbReference type="OrthoDB" id="412382at2759"/>
<dbReference type="EC" id="3.2.1.4" evidence="3"/>
<dbReference type="GO" id="GO:0030245">
    <property type="term" value="P:cellulose catabolic process"/>
    <property type="evidence" value="ECO:0007669"/>
    <property type="project" value="UniProtKB-KW"/>
</dbReference>
<keyword evidence="5" id="KW-0136">Cellulose degradation</keyword>
<sequence length="88" mass="9528">MDIWEANSKLPPARRTPAKLLGRHKCSGIDCGDIDTGNRAFGDKDGCDFNSYRMGVKTFFGPGLTVDTTQPITVVTQFITDDNTATGT</sequence>
<evidence type="ECO:0000256" key="9">
    <source>
        <dbReference type="ARBA" id="ARBA00023326"/>
    </source>
</evidence>
<dbReference type="AlphaFoldDB" id="A0A8H6TVY0"/>
<comment type="caution">
    <text evidence="10">The sequence shown here is derived from an EMBL/GenBank/DDBJ whole genome shotgun (WGS) entry which is preliminary data.</text>
</comment>
<comment type="catalytic activity">
    <reaction evidence="1">
        <text>Endohydrolysis of (1-&gt;4)-beta-D-glucosidic linkages in cellulose, lichenin and cereal beta-D-glucans.</text>
        <dbReference type="EC" id="3.2.1.4"/>
    </reaction>
</comment>
<dbReference type="Pfam" id="PF00840">
    <property type="entry name" value="Glyco_hydro_7"/>
    <property type="match status" value="1"/>
</dbReference>
<evidence type="ECO:0000256" key="5">
    <source>
        <dbReference type="ARBA" id="ARBA00023001"/>
    </source>
</evidence>
<reference evidence="10" key="1">
    <citation type="submission" date="2020-05" db="EMBL/GenBank/DDBJ databases">
        <title>Mycena genomes resolve the evolution of fungal bioluminescence.</title>
        <authorList>
            <person name="Tsai I.J."/>
        </authorList>
    </citation>
    <scope>NUCLEOTIDE SEQUENCE</scope>
    <source>
        <strain evidence="10">160909Yilan</strain>
    </source>
</reference>
<dbReference type="Gene3D" id="2.70.100.10">
    <property type="entry name" value="Glycoside hydrolase, family 7, domain"/>
    <property type="match status" value="1"/>
</dbReference>
<evidence type="ECO:0000313" key="11">
    <source>
        <dbReference type="Proteomes" id="UP000623467"/>
    </source>
</evidence>
<dbReference type="PANTHER" id="PTHR33753">
    <property type="entry name" value="1,4-BETA-D-GLUCAN CELLOBIOHYDROLASE B"/>
    <property type="match status" value="1"/>
</dbReference>
<dbReference type="Proteomes" id="UP000623467">
    <property type="component" value="Unassembled WGS sequence"/>
</dbReference>
<keyword evidence="6" id="KW-0325">Glycoprotein</keyword>
<keyword evidence="4 10" id="KW-0378">Hydrolase</keyword>
<organism evidence="10 11">
    <name type="scientific">Mycena sanguinolenta</name>
    <dbReference type="NCBI Taxonomy" id="230812"/>
    <lineage>
        <taxon>Eukaryota</taxon>
        <taxon>Fungi</taxon>
        <taxon>Dikarya</taxon>
        <taxon>Basidiomycota</taxon>
        <taxon>Agaricomycotina</taxon>
        <taxon>Agaricomycetes</taxon>
        <taxon>Agaricomycetidae</taxon>
        <taxon>Agaricales</taxon>
        <taxon>Marasmiineae</taxon>
        <taxon>Mycenaceae</taxon>
        <taxon>Mycena</taxon>
    </lineage>
</organism>
<evidence type="ECO:0000256" key="3">
    <source>
        <dbReference type="ARBA" id="ARBA00012601"/>
    </source>
</evidence>
<evidence type="ECO:0000256" key="6">
    <source>
        <dbReference type="ARBA" id="ARBA00023180"/>
    </source>
</evidence>
<accession>A0A8H6TVY0</accession>
<evidence type="ECO:0000256" key="7">
    <source>
        <dbReference type="ARBA" id="ARBA00023277"/>
    </source>
</evidence>
<protein>
    <recommendedName>
        <fullName evidence="3">cellulase</fullName>
        <ecNumber evidence="3">3.2.1.4</ecNumber>
    </recommendedName>
</protein>
<evidence type="ECO:0000256" key="1">
    <source>
        <dbReference type="ARBA" id="ARBA00000966"/>
    </source>
</evidence>
<dbReference type="InterPro" id="IPR001722">
    <property type="entry name" value="Glyco_hydro_7"/>
</dbReference>
<dbReference type="EMBL" id="JACAZH010000122">
    <property type="protein sequence ID" value="KAF7324291.1"/>
    <property type="molecule type" value="Genomic_DNA"/>
</dbReference>
<dbReference type="InterPro" id="IPR013320">
    <property type="entry name" value="ConA-like_dom_sf"/>
</dbReference>
<dbReference type="PANTHER" id="PTHR33753:SF1">
    <property type="entry name" value="ENDO-BETA-1,4-GLUCANASE CELB"/>
    <property type="match status" value="1"/>
</dbReference>
<dbReference type="InterPro" id="IPR037019">
    <property type="entry name" value="Glyco_hydro_7_sf"/>
</dbReference>
<proteinExistence type="inferred from homology"/>